<dbReference type="Proteomes" id="UP000054324">
    <property type="component" value="Unassembled WGS sequence"/>
</dbReference>
<dbReference type="RefSeq" id="XP_009177038.1">
    <property type="nucleotide sequence ID" value="XM_009178774.1"/>
</dbReference>
<dbReference type="AlphaFoldDB" id="A0A074YWR6"/>
<accession>A0A074YWR6</accession>
<sequence>MFDIDAVFMHPIGLFMDNANETASGRFQWVHSGEMRCTIQRKTYLSVPPIMLHHTEYVLTFTEAAGRPHIVVGLGLVKRRPEESSLVYRLGVDSVTSKYAASCPTWLQADRPLYLSSVNDRT</sequence>
<evidence type="ECO:0000313" key="2">
    <source>
        <dbReference type="Proteomes" id="UP000054324"/>
    </source>
</evidence>
<dbReference type="GeneID" id="20329783"/>
<proteinExistence type="predicted"/>
<dbReference type="KEGG" id="ovi:T265_15618"/>
<reference evidence="1 2" key="1">
    <citation type="submission" date="2013-11" db="EMBL/GenBank/DDBJ databases">
        <title>Opisthorchis viverrini - life in the bile duct.</title>
        <authorList>
            <person name="Young N.D."/>
            <person name="Nagarajan N."/>
            <person name="Lin S.J."/>
            <person name="Korhonen P.K."/>
            <person name="Jex A.R."/>
            <person name="Hall R.S."/>
            <person name="Safavi-Hemami H."/>
            <person name="Kaewkong W."/>
            <person name="Bertrand D."/>
            <person name="Gao S."/>
            <person name="Seet Q."/>
            <person name="Wongkham S."/>
            <person name="Teh B.T."/>
            <person name="Wongkham C."/>
            <person name="Intapan P.M."/>
            <person name="Maleewong W."/>
            <person name="Yang X."/>
            <person name="Hu M."/>
            <person name="Wang Z."/>
            <person name="Hofmann A."/>
            <person name="Sternberg P.W."/>
            <person name="Tan P."/>
            <person name="Wang J."/>
            <person name="Gasser R.B."/>
        </authorList>
    </citation>
    <scope>NUCLEOTIDE SEQUENCE [LARGE SCALE GENOMIC DNA]</scope>
</reference>
<name>A0A074YWR6_OPIVI</name>
<dbReference type="CTD" id="20329783"/>
<protein>
    <submittedName>
        <fullName evidence="1">Uncharacterized protein</fullName>
    </submittedName>
</protein>
<feature type="non-terminal residue" evidence="1">
    <location>
        <position position="122"/>
    </location>
</feature>
<gene>
    <name evidence="1" type="ORF">T265_15618</name>
</gene>
<evidence type="ECO:0000313" key="1">
    <source>
        <dbReference type="EMBL" id="KER19216.1"/>
    </source>
</evidence>
<keyword evidence="2" id="KW-1185">Reference proteome</keyword>
<organism evidence="1 2">
    <name type="scientific">Opisthorchis viverrini</name>
    <name type="common">Southeast Asian liver fluke</name>
    <dbReference type="NCBI Taxonomy" id="6198"/>
    <lineage>
        <taxon>Eukaryota</taxon>
        <taxon>Metazoa</taxon>
        <taxon>Spiralia</taxon>
        <taxon>Lophotrochozoa</taxon>
        <taxon>Platyhelminthes</taxon>
        <taxon>Trematoda</taxon>
        <taxon>Digenea</taxon>
        <taxon>Opisthorchiida</taxon>
        <taxon>Opisthorchiata</taxon>
        <taxon>Opisthorchiidae</taxon>
        <taxon>Opisthorchis</taxon>
    </lineage>
</organism>
<dbReference type="EMBL" id="KL597287">
    <property type="protein sequence ID" value="KER19216.1"/>
    <property type="molecule type" value="Genomic_DNA"/>
</dbReference>